<keyword evidence="1" id="KW-0175">Coiled coil</keyword>
<dbReference type="CDD" id="cd02440">
    <property type="entry name" value="AdoMet_MTases"/>
    <property type="match status" value="1"/>
</dbReference>
<keyword evidence="5" id="KW-1185">Reference proteome</keyword>
<proteinExistence type="predicted"/>
<name>A0A0L6UNK9_9BASI</name>
<gene>
    <name evidence="4" type="ORF">VP01_458g2</name>
</gene>
<feature type="coiled-coil region" evidence="1">
    <location>
        <begin position="994"/>
        <end position="1021"/>
    </location>
</feature>
<feature type="compositionally biased region" description="Polar residues" evidence="2">
    <location>
        <begin position="493"/>
        <end position="502"/>
    </location>
</feature>
<dbReference type="InterPro" id="IPR041698">
    <property type="entry name" value="Methyltransf_25"/>
</dbReference>
<dbReference type="SUPFAM" id="SSF53335">
    <property type="entry name" value="S-adenosyl-L-methionine-dependent methyltransferases"/>
    <property type="match status" value="1"/>
</dbReference>
<feature type="region of interest" description="Disordered" evidence="2">
    <location>
        <begin position="607"/>
        <end position="637"/>
    </location>
</feature>
<organism evidence="4 5">
    <name type="scientific">Puccinia sorghi</name>
    <dbReference type="NCBI Taxonomy" id="27349"/>
    <lineage>
        <taxon>Eukaryota</taxon>
        <taxon>Fungi</taxon>
        <taxon>Dikarya</taxon>
        <taxon>Basidiomycota</taxon>
        <taxon>Pucciniomycotina</taxon>
        <taxon>Pucciniomycetes</taxon>
        <taxon>Pucciniales</taxon>
        <taxon>Pucciniaceae</taxon>
        <taxon>Puccinia</taxon>
    </lineage>
</organism>
<dbReference type="PANTHER" id="PTHR43591">
    <property type="entry name" value="METHYLTRANSFERASE"/>
    <property type="match status" value="1"/>
</dbReference>
<dbReference type="EMBL" id="LAVV01009712">
    <property type="protein sequence ID" value="KNZ50121.1"/>
    <property type="molecule type" value="Genomic_DNA"/>
</dbReference>
<dbReference type="Gene3D" id="3.40.50.150">
    <property type="entry name" value="Vaccinia Virus protein VP39"/>
    <property type="match status" value="1"/>
</dbReference>
<feature type="compositionally biased region" description="Low complexity" evidence="2">
    <location>
        <begin position="1032"/>
        <end position="1041"/>
    </location>
</feature>
<comment type="caution">
    <text evidence="4">The sequence shown here is derived from an EMBL/GenBank/DDBJ whole genome shotgun (WGS) entry which is preliminary data.</text>
</comment>
<dbReference type="PANTHER" id="PTHR43591:SF24">
    <property type="entry name" value="2-METHOXY-6-POLYPRENYL-1,4-BENZOQUINOL METHYLASE, MITOCHONDRIAL"/>
    <property type="match status" value="1"/>
</dbReference>
<dbReference type="GO" id="GO:0008168">
    <property type="term" value="F:methyltransferase activity"/>
    <property type="evidence" value="ECO:0007669"/>
    <property type="project" value="TreeGrafter"/>
</dbReference>
<dbReference type="VEuPathDB" id="FungiDB:VP01_458g2"/>
<feature type="region of interest" description="Disordered" evidence="2">
    <location>
        <begin position="1022"/>
        <end position="1048"/>
    </location>
</feature>
<feature type="region of interest" description="Disordered" evidence="2">
    <location>
        <begin position="151"/>
        <end position="202"/>
    </location>
</feature>
<evidence type="ECO:0000256" key="1">
    <source>
        <dbReference type="SAM" id="Coils"/>
    </source>
</evidence>
<evidence type="ECO:0000313" key="5">
    <source>
        <dbReference type="Proteomes" id="UP000037035"/>
    </source>
</evidence>
<evidence type="ECO:0000259" key="3">
    <source>
        <dbReference type="Pfam" id="PF13649"/>
    </source>
</evidence>
<dbReference type="InterPro" id="IPR029063">
    <property type="entry name" value="SAM-dependent_MTases_sf"/>
</dbReference>
<feature type="region of interest" description="Disordered" evidence="2">
    <location>
        <begin position="927"/>
        <end position="990"/>
    </location>
</feature>
<accession>A0A0L6UNK9</accession>
<evidence type="ECO:0000256" key="2">
    <source>
        <dbReference type="SAM" id="MobiDB-lite"/>
    </source>
</evidence>
<evidence type="ECO:0000313" key="4">
    <source>
        <dbReference type="EMBL" id="KNZ50121.1"/>
    </source>
</evidence>
<sequence>MAAYLQETYLFQEPDDHEVIKHDRAHHRNFKGNNPSPQEFSRIRRLLKKSTPSRRSTVDTDPDIHAELSFKGPISFPNYTPSLDCQPPLIEPSPKPRSRFISRSSHSLVGRCANEWLTLDITSSGAGKPSMRRAVLDAAYSSDSHFMVVKGPSGSKIPHRITPLPSNNNNNNNNNNNAGSQASESTQSSLSSLAHESHPRKPRLSISKSFIQTCVSNSKSPSLSLAFRPDAASQTSLSYPNHIMMQYAAAILQGSSPFELTFNLPSATNKSISGVRRVLDIGCGPSATWCVGVLRETSGVQVTALDICPLQLDLGCLEKSVSSNLSFVQHNFLTEPLPFDTASFDYVHASFISNGVPEHHWTHLVEEMARVLSRHGALEILDCNTSVADPLKARASKQTDLELLQSSGSRCRVPNASGSSMTLNTSTLPEAHLGKESSLKLPPKTVNEMVHKLLEQRFISPYPLSILPTEVSGVTTAMRRPLAKQSIRFPSDLQSFVDTQAKSPDRASSRGSDTPRPTTIAVDDPSVKAAAAECMGMLLLHSHIDAMYSNKEICWHDLWLPSISCETVTSVPATSAPRIRPSQSRMPNHIGRHFQPTRRNKLILPTRNPMKSKHNKGANLKPSPRPTTANQHDGLNSPGIPQDGIFLEKIHSRSQSNLYTNAGAGSSTFDVLPDQKESIHPQHLQHEQLSCINAPRDSSTEIFTHRKNFDQIWNGWKDDLNRHSVGISKLLELRFGWTCTMDIEHHEALHEHYEYYQYELAQCESRINELRHKLQETSGVGSSLDQEPPLPLTLSSSSEVNSASPRCTQWLLQFESETSFDENEDFEHVNLAAAASHNDSSGHPNSGTLAGADARQRLASLESPASRYGNNLMNHEMDSQSLEELGFDTLREKFDLRDENGERPAWRMRRSSGSLGRLSCVGLHRVRSPHPKFSRTSSMREPAESDHDSGASVYEPELVPLRRNPSWSKVGNSDRASIKEDHKKEEQLQQHAEIETLSRQKAEIKKAIQLIQTDLDNLTKRLALSGPDDHPISQQQQQPSPAGHPPLSIQTIFQEKGAQQMCVASEDDRAAHSRSVEEESSGTLEDVFTPLDRIRFSFLLGDGRLISPTVFGSFFQDDTRNNIRPEHDLLTSRIPTLYGGSPPPTLSSFPTIAPNNPSTNHLPIKESRFTTAGFGDLKIESRTDGARVARCSISRFTDTCAPSYAAYDYDP</sequence>
<protein>
    <recommendedName>
        <fullName evidence="3">Methyltransferase domain-containing protein</fullName>
    </recommendedName>
</protein>
<reference evidence="4 5" key="1">
    <citation type="submission" date="2015-08" db="EMBL/GenBank/DDBJ databases">
        <title>Next Generation Sequencing and Analysis of the Genome of Puccinia sorghi L Schw, the Causal Agent of Maize Common Rust.</title>
        <authorList>
            <person name="Rochi L."/>
            <person name="Burguener G."/>
            <person name="Darino M."/>
            <person name="Turjanski A."/>
            <person name="Kreff E."/>
            <person name="Dieguez M.J."/>
            <person name="Sacco F."/>
        </authorList>
    </citation>
    <scope>NUCLEOTIDE SEQUENCE [LARGE SCALE GENOMIC DNA]</scope>
    <source>
        <strain evidence="4 5">RO10H11247</strain>
    </source>
</reference>
<dbReference type="Proteomes" id="UP000037035">
    <property type="component" value="Unassembled WGS sequence"/>
</dbReference>
<dbReference type="STRING" id="27349.A0A0L6UNK9"/>
<feature type="compositionally biased region" description="Basic and acidic residues" evidence="2">
    <location>
        <begin position="976"/>
        <end position="990"/>
    </location>
</feature>
<feature type="region of interest" description="Disordered" evidence="2">
    <location>
        <begin position="493"/>
        <end position="520"/>
    </location>
</feature>
<dbReference type="AlphaFoldDB" id="A0A0L6UNK9"/>
<dbReference type="OrthoDB" id="2013972at2759"/>
<feature type="domain" description="Methyltransferase" evidence="3">
    <location>
        <begin position="278"/>
        <end position="376"/>
    </location>
</feature>
<feature type="compositionally biased region" description="Polar residues" evidence="2">
    <location>
        <begin position="965"/>
        <end position="975"/>
    </location>
</feature>
<dbReference type="Pfam" id="PF13649">
    <property type="entry name" value="Methyltransf_25"/>
    <property type="match status" value="1"/>
</dbReference>
<feature type="compositionally biased region" description="Low complexity" evidence="2">
    <location>
        <begin position="167"/>
        <end position="194"/>
    </location>
</feature>